<evidence type="ECO:0000256" key="5">
    <source>
        <dbReference type="SAM" id="Phobius"/>
    </source>
</evidence>
<dbReference type="Pfam" id="PF04479">
    <property type="entry name" value="RTA1"/>
    <property type="match status" value="1"/>
</dbReference>
<evidence type="ECO:0000256" key="4">
    <source>
        <dbReference type="ARBA" id="ARBA00023136"/>
    </source>
</evidence>
<dbReference type="GO" id="GO:0016020">
    <property type="term" value="C:membrane"/>
    <property type="evidence" value="ECO:0007669"/>
    <property type="project" value="UniProtKB-SubCell"/>
</dbReference>
<dbReference type="Proteomes" id="UP000558688">
    <property type="component" value="Unassembled WGS sequence"/>
</dbReference>
<comment type="caution">
    <text evidence="6">The sequence shown here is derived from an EMBL/GenBank/DDBJ whole genome shotgun (WGS) entry which is preliminary data.</text>
</comment>
<proteinExistence type="predicted"/>
<protein>
    <recommendedName>
        <fullName evidence="8">Protein RTA1</fullName>
    </recommendedName>
</protein>
<gene>
    <name evidence="6" type="ORF">FOXYS1_14782</name>
</gene>
<feature type="transmembrane region" description="Helical" evidence="5">
    <location>
        <begin position="163"/>
        <end position="187"/>
    </location>
</feature>
<evidence type="ECO:0000256" key="2">
    <source>
        <dbReference type="ARBA" id="ARBA00022692"/>
    </source>
</evidence>
<organism evidence="6 7">
    <name type="scientific">Fusarium oxysporum</name>
    <name type="common">Fusarium vascular wilt</name>
    <dbReference type="NCBI Taxonomy" id="5507"/>
    <lineage>
        <taxon>Eukaryota</taxon>
        <taxon>Fungi</taxon>
        <taxon>Dikarya</taxon>
        <taxon>Ascomycota</taxon>
        <taxon>Pezizomycotina</taxon>
        <taxon>Sordariomycetes</taxon>
        <taxon>Hypocreomycetidae</taxon>
        <taxon>Hypocreales</taxon>
        <taxon>Nectriaceae</taxon>
        <taxon>Fusarium</taxon>
        <taxon>Fusarium oxysporum species complex</taxon>
    </lineage>
</organism>
<comment type="subcellular location">
    <subcellularLocation>
        <location evidence="1">Membrane</location>
        <topology evidence="1">Multi-pass membrane protein</topology>
    </subcellularLocation>
</comment>
<keyword evidence="2 5" id="KW-0812">Transmembrane</keyword>
<feature type="transmembrane region" description="Helical" evidence="5">
    <location>
        <begin position="90"/>
        <end position="110"/>
    </location>
</feature>
<feature type="transmembrane region" description="Helical" evidence="5">
    <location>
        <begin position="130"/>
        <end position="151"/>
    </location>
</feature>
<accession>A0A8H5E959</accession>
<dbReference type="PANTHER" id="PTHR31465">
    <property type="entry name" value="PROTEIN RTA1-RELATED"/>
    <property type="match status" value="1"/>
</dbReference>
<evidence type="ECO:0000256" key="3">
    <source>
        <dbReference type="ARBA" id="ARBA00022989"/>
    </source>
</evidence>
<feature type="transmembrane region" description="Helical" evidence="5">
    <location>
        <begin position="242"/>
        <end position="265"/>
    </location>
</feature>
<feature type="transmembrane region" description="Helical" evidence="5">
    <location>
        <begin position="26"/>
        <end position="45"/>
    </location>
</feature>
<dbReference type="AlphaFoldDB" id="A0A8H5E959"/>
<dbReference type="InterPro" id="IPR007568">
    <property type="entry name" value="RTA1"/>
</dbReference>
<feature type="transmembrane region" description="Helical" evidence="5">
    <location>
        <begin position="208"/>
        <end position="227"/>
    </location>
</feature>
<evidence type="ECO:0000256" key="1">
    <source>
        <dbReference type="ARBA" id="ARBA00004141"/>
    </source>
</evidence>
<name>A0A8H5E959_FUSOX</name>
<keyword evidence="3 5" id="KW-1133">Transmembrane helix</keyword>
<evidence type="ECO:0000313" key="6">
    <source>
        <dbReference type="EMBL" id="KAF5251422.1"/>
    </source>
</evidence>
<dbReference type="PANTHER" id="PTHR31465:SF1">
    <property type="entry name" value="PROTEIN RTA1-RELATED"/>
    <property type="match status" value="1"/>
</dbReference>
<sequence length="298" mass="33390">MDRRAVSIDPESRTFEFKPYRYTPSLVAAVVSVVVFATLTALHTWRVHKFQAFYFAAFTIGGLFQTVGYGGRLWSHFDPEALGGFIIQEILILVAPALYAASIYMVLGRLLRSLRAEHHSFIPVKWMTKIFVIGDIVSFTLQAGGGGIQSAGSLKLYEIGEKVIIVGLFVQIAVFGFFMVTSLICHGRLAGALAPAADQEIIPWRRHLYVLYTTSIIILIRSVFRVIEYVQGNGGYLISHEIFLYIFDACLMAAVMLIFFVWYIGDLEPKETHKRRLTVESDIGLTGLDQVELNGVRI</sequence>
<reference evidence="6" key="1">
    <citation type="submission" date="2020-02" db="EMBL/GenBank/DDBJ databases">
        <title>Identification and distribution of gene clusters putatively required for synthesis of sphingolipid metabolism inhibitors in phylogenetically diverse species of the filamentous fungus Fusarium.</title>
        <authorList>
            <person name="Kim H.-S."/>
            <person name="Busman M."/>
            <person name="Brown D.W."/>
            <person name="Divon H."/>
            <person name="Uhlig S."/>
            <person name="Proctor R.H."/>
        </authorList>
    </citation>
    <scope>NUCLEOTIDE SEQUENCE [LARGE SCALE GENOMIC DNA]</scope>
    <source>
        <strain evidence="6">NRRL 39464</strain>
    </source>
</reference>
<keyword evidence="4 5" id="KW-0472">Membrane</keyword>
<dbReference type="EMBL" id="JAAFOW010003551">
    <property type="protein sequence ID" value="KAF5251422.1"/>
    <property type="molecule type" value="Genomic_DNA"/>
</dbReference>
<evidence type="ECO:0008006" key="8">
    <source>
        <dbReference type="Google" id="ProtNLM"/>
    </source>
</evidence>
<feature type="transmembrane region" description="Helical" evidence="5">
    <location>
        <begin position="52"/>
        <end position="70"/>
    </location>
</feature>
<evidence type="ECO:0000313" key="7">
    <source>
        <dbReference type="Proteomes" id="UP000558688"/>
    </source>
</evidence>